<dbReference type="Gene3D" id="2.30.30.110">
    <property type="match status" value="1"/>
</dbReference>
<proteinExistence type="predicted"/>
<comment type="caution">
    <text evidence="1">The sequence shown here is derived from an EMBL/GenBank/DDBJ whole genome shotgun (WGS) entry which is preliminary data.</text>
</comment>
<evidence type="ECO:0000313" key="1">
    <source>
        <dbReference type="EMBL" id="PIZ17132.1"/>
    </source>
</evidence>
<gene>
    <name evidence="1" type="ORF">COY52_05095</name>
</gene>
<dbReference type="EMBL" id="PFMR01000140">
    <property type="protein sequence ID" value="PIZ17132.1"/>
    <property type="molecule type" value="Genomic_DNA"/>
</dbReference>
<dbReference type="PANTHER" id="PTHR33988:SF2">
    <property type="entry name" value="ENDORIBONUCLEASE MAZF"/>
    <property type="match status" value="1"/>
</dbReference>
<dbReference type="SUPFAM" id="SSF50118">
    <property type="entry name" value="Cell growth inhibitor/plasmid maintenance toxic component"/>
    <property type="match status" value="1"/>
</dbReference>
<dbReference type="PANTHER" id="PTHR33988">
    <property type="entry name" value="ENDORIBONUCLEASE MAZF-RELATED"/>
    <property type="match status" value="1"/>
</dbReference>
<dbReference type="GO" id="GO:0004521">
    <property type="term" value="F:RNA endonuclease activity"/>
    <property type="evidence" value="ECO:0007669"/>
    <property type="project" value="TreeGrafter"/>
</dbReference>
<name>A0A2M7SC76_9BACT</name>
<dbReference type="InterPro" id="IPR011067">
    <property type="entry name" value="Plasmid_toxin/cell-grow_inhib"/>
</dbReference>
<dbReference type="GO" id="GO:0003677">
    <property type="term" value="F:DNA binding"/>
    <property type="evidence" value="ECO:0007669"/>
    <property type="project" value="InterPro"/>
</dbReference>
<evidence type="ECO:0000313" key="2">
    <source>
        <dbReference type="Proteomes" id="UP000229307"/>
    </source>
</evidence>
<organism evidence="1 2">
    <name type="scientific">Candidatus Desantisbacteria bacterium CG_4_10_14_0_8_um_filter_48_22</name>
    <dbReference type="NCBI Taxonomy" id="1974543"/>
    <lineage>
        <taxon>Bacteria</taxon>
        <taxon>Candidatus Desantisiibacteriota</taxon>
    </lineage>
</organism>
<dbReference type="GO" id="GO:0016075">
    <property type="term" value="P:rRNA catabolic process"/>
    <property type="evidence" value="ECO:0007669"/>
    <property type="project" value="TreeGrafter"/>
</dbReference>
<evidence type="ECO:0008006" key="3">
    <source>
        <dbReference type="Google" id="ProtNLM"/>
    </source>
</evidence>
<protein>
    <recommendedName>
        <fullName evidence="3">PemK family transcriptional regulator</fullName>
    </recommendedName>
</protein>
<dbReference type="Proteomes" id="UP000229307">
    <property type="component" value="Unassembled WGS sequence"/>
</dbReference>
<accession>A0A2M7SC76</accession>
<sequence length="104" mass="11559">MRRGEIWWAKLPEPAGKRPVLLLSRNEAYAVRNSVTAAEVTSRIRGIPVEVQLGLADGMPKECVVNLDTIITITKSLIETRITALDNEKMKEVEKAIKFALAIT</sequence>
<dbReference type="InterPro" id="IPR003477">
    <property type="entry name" value="PemK-like"/>
</dbReference>
<dbReference type="GO" id="GO:0006402">
    <property type="term" value="P:mRNA catabolic process"/>
    <property type="evidence" value="ECO:0007669"/>
    <property type="project" value="TreeGrafter"/>
</dbReference>
<dbReference type="AlphaFoldDB" id="A0A2M7SC76"/>
<reference evidence="2" key="1">
    <citation type="submission" date="2017-09" db="EMBL/GenBank/DDBJ databases">
        <title>Depth-based differentiation of microbial function through sediment-hosted aquifers and enrichment of novel symbionts in the deep terrestrial subsurface.</title>
        <authorList>
            <person name="Probst A.J."/>
            <person name="Ladd B."/>
            <person name="Jarett J.K."/>
            <person name="Geller-Mcgrath D.E."/>
            <person name="Sieber C.M.K."/>
            <person name="Emerson J.B."/>
            <person name="Anantharaman K."/>
            <person name="Thomas B.C."/>
            <person name="Malmstrom R."/>
            <person name="Stieglmeier M."/>
            <person name="Klingl A."/>
            <person name="Woyke T."/>
            <person name="Ryan C.M."/>
            <person name="Banfield J.F."/>
        </authorList>
    </citation>
    <scope>NUCLEOTIDE SEQUENCE [LARGE SCALE GENOMIC DNA]</scope>
</reference>
<dbReference type="Pfam" id="PF02452">
    <property type="entry name" value="PemK_toxin"/>
    <property type="match status" value="1"/>
</dbReference>